<dbReference type="PROSITE" id="PS51257">
    <property type="entry name" value="PROKAR_LIPOPROTEIN"/>
    <property type="match status" value="1"/>
</dbReference>
<accession>A0ABW3NJZ4</accession>
<sequence>MKKIVLIFLLFLLIIAGCSNSEGEADSSNGEENVLAGETIQMIVPHAAGGGSDVVARSIAAEAAENLDASIGVVNTPGGGGAVGMAEGAAAPADGLNLTFGTIELTMLPHLDLADVTYEDFEPVAQVNFDPAAITVPADAPYDTVEEFIEYAKNNPGEIRVGGSGFGAIWHLASETFALENDIELDFVPFDGAAPSITALLGGHIEAVTASPGEVLEQVEAGELKTLAVMSDERSDAMPDVPTLEEEGVEPVNTGLWRGVMVPKDTPDEVIEELQEAFLEAAESEEYEEFMSNNGFGISVKDADGFREDMENDHESFEEIINEAGLNE</sequence>
<evidence type="ECO:0000313" key="4">
    <source>
        <dbReference type="Proteomes" id="UP001597041"/>
    </source>
</evidence>
<evidence type="ECO:0000313" key="3">
    <source>
        <dbReference type="EMBL" id="MFD1067030.1"/>
    </source>
</evidence>
<reference evidence="4" key="1">
    <citation type="journal article" date="2019" name="Int. J. Syst. Evol. Microbiol.">
        <title>The Global Catalogue of Microorganisms (GCM) 10K type strain sequencing project: providing services to taxonomists for standard genome sequencing and annotation.</title>
        <authorList>
            <consortium name="The Broad Institute Genomics Platform"/>
            <consortium name="The Broad Institute Genome Sequencing Center for Infectious Disease"/>
            <person name="Wu L."/>
            <person name="Ma J."/>
        </authorList>
    </citation>
    <scope>NUCLEOTIDE SEQUENCE [LARGE SCALE GENOMIC DNA]</scope>
    <source>
        <strain evidence="4">CCUG 56608</strain>
    </source>
</reference>
<dbReference type="Gene3D" id="3.40.190.10">
    <property type="entry name" value="Periplasmic binding protein-like II"/>
    <property type="match status" value="1"/>
</dbReference>
<proteinExistence type="inferred from homology"/>
<organism evidence="3 4">
    <name type="scientific">Oceanobacillus locisalsi</name>
    <dbReference type="NCBI Taxonomy" id="546107"/>
    <lineage>
        <taxon>Bacteria</taxon>
        <taxon>Bacillati</taxon>
        <taxon>Bacillota</taxon>
        <taxon>Bacilli</taxon>
        <taxon>Bacillales</taxon>
        <taxon>Bacillaceae</taxon>
        <taxon>Oceanobacillus</taxon>
    </lineage>
</organism>
<dbReference type="EMBL" id="JBHTKK010000017">
    <property type="protein sequence ID" value="MFD1067030.1"/>
    <property type="molecule type" value="Genomic_DNA"/>
</dbReference>
<dbReference type="Proteomes" id="UP001597041">
    <property type="component" value="Unassembled WGS sequence"/>
</dbReference>
<name>A0ABW3NJZ4_9BACI</name>
<protein>
    <submittedName>
        <fullName evidence="3">Tripartite tricarboxylate transporter substrate binding protein</fullName>
    </submittedName>
</protein>
<dbReference type="PANTHER" id="PTHR42928">
    <property type="entry name" value="TRICARBOXYLATE-BINDING PROTEIN"/>
    <property type="match status" value="1"/>
</dbReference>
<evidence type="ECO:0000256" key="2">
    <source>
        <dbReference type="SAM" id="SignalP"/>
    </source>
</evidence>
<gene>
    <name evidence="3" type="ORF">ACFQ19_13450</name>
</gene>
<dbReference type="Gene3D" id="3.40.190.150">
    <property type="entry name" value="Bordetella uptake gene, domain 1"/>
    <property type="match status" value="1"/>
</dbReference>
<feature type="chain" id="PRO_5046125771" evidence="2">
    <location>
        <begin position="22"/>
        <end position="328"/>
    </location>
</feature>
<keyword evidence="4" id="KW-1185">Reference proteome</keyword>
<dbReference type="CDD" id="cd07012">
    <property type="entry name" value="PBP2_Bug_TTT"/>
    <property type="match status" value="1"/>
</dbReference>
<dbReference type="InterPro" id="IPR005064">
    <property type="entry name" value="BUG"/>
</dbReference>
<comment type="similarity">
    <text evidence="1">Belongs to the UPF0065 (bug) family.</text>
</comment>
<dbReference type="PANTHER" id="PTHR42928:SF5">
    <property type="entry name" value="BLR1237 PROTEIN"/>
    <property type="match status" value="1"/>
</dbReference>
<comment type="caution">
    <text evidence="3">The sequence shown here is derived from an EMBL/GenBank/DDBJ whole genome shotgun (WGS) entry which is preliminary data.</text>
</comment>
<dbReference type="PIRSF" id="PIRSF017082">
    <property type="entry name" value="YflP"/>
    <property type="match status" value="1"/>
</dbReference>
<dbReference type="RefSeq" id="WP_379592914.1">
    <property type="nucleotide sequence ID" value="NZ_JBHTKK010000017.1"/>
</dbReference>
<dbReference type="Pfam" id="PF03401">
    <property type="entry name" value="TctC"/>
    <property type="match status" value="1"/>
</dbReference>
<dbReference type="InterPro" id="IPR042100">
    <property type="entry name" value="Bug_dom1"/>
</dbReference>
<keyword evidence="2" id="KW-0732">Signal</keyword>
<dbReference type="SUPFAM" id="SSF53850">
    <property type="entry name" value="Periplasmic binding protein-like II"/>
    <property type="match status" value="1"/>
</dbReference>
<feature type="signal peptide" evidence="2">
    <location>
        <begin position="1"/>
        <end position="21"/>
    </location>
</feature>
<evidence type="ECO:0000256" key="1">
    <source>
        <dbReference type="ARBA" id="ARBA00006987"/>
    </source>
</evidence>